<dbReference type="PANTHER" id="PTHR43708:SF5">
    <property type="entry name" value="CONSERVED EXPRESSED OXIDOREDUCTASE (EUROFUNG)-RELATED"/>
    <property type="match status" value="1"/>
</dbReference>
<comment type="caution">
    <text evidence="5">The sequence shown here is derived from an EMBL/GenBank/DDBJ whole genome shotgun (WGS) entry which is preliminary data.</text>
</comment>
<evidence type="ECO:0000313" key="5">
    <source>
        <dbReference type="EMBL" id="KAF3224899.1"/>
    </source>
</evidence>
<dbReference type="Gene3D" id="3.40.50.720">
    <property type="entry name" value="NAD(P)-binding Rossmann-like Domain"/>
    <property type="match status" value="1"/>
</dbReference>
<dbReference type="Pfam" id="PF22725">
    <property type="entry name" value="GFO_IDH_MocA_C3"/>
    <property type="match status" value="1"/>
</dbReference>
<proteinExistence type="inferred from homology"/>
<evidence type="ECO:0008006" key="7">
    <source>
        <dbReference type="Google" id="ProtNLM"/>
    </source>
</evidence>
<feature type="domain" description="Gfo/Idh/MocA-like oxidoreductase N-terminal" evidence="3">
    <location>
        <begin position="5"/>
        <end position="101"/>
    </location>
</feature>
<dbReference type="InterPro" id="IPR055170">
    <property type="entry name" value="GFO_IDH_MocA-like_dom"/>
</dbReference>
<name>A0A7C8UX31_ORBOL</name>
<reference evidence="5 6" key="1">
    <citation type="submission" date="2019-06" db="EMBL/GenBank/DDBJ databases">
        <authorList>
            <person name="Palmer J.M."/>
        </authorList>
    </citation>
    <scope>NUCLEOTIDE SEQUENCE [LARGE SCALE GENOMIC DNA]</scope>
    <source>
        <strain evidence="5 6">TWF106</strain>
    </source>
</reference>
<dbReference type="InterPro" id="IPR051317">
    <property type="entry name" value="Gfo/Idh/MocA_oxidoreduct"/>
</dbReference>
<sequence>MSTVINVGLIGYGLSTTAFHIPTITAVPNAKVYAVVQRAAPPQAGSSSKRGDHVTVDFPDVKHYRDATSLFKDPNVHLVIICTPSPGHYDLAKEALLNGKHADENNLLLTVYQNRRFDSDFLTLKKYLTSPHTSFLFTPIVSVTSQFNRYRLPTAPSSTAKAWKSEDLPGNGILYDLGSHLIDQILHLFGLPEWIWAHTDNQRQTEPLEIDDSFTLYMYYNAKPDFNGGKPLTVELKSTMVSPVARQNRWVVKGWQGGYKKFGMDVQEDQLREYGIEAVKRSDYGEERVDEWPEVTVPKGAVEADEEGLEGIFGRVATMRAYGGFVNGKVKPEKGDYVEYYKNVIGCVARIVGGEKLDGVKKDLHIKPEEARNVIGIIQLAKESAKTGNRIDGVEKRLSGL</sequence>
<evidence type="ECO:0000259" key="4">
    <source>
        <dbReference type="Pfam" id="PF22725"/>
    </source>
</evidence>
<dbReference type="PANTHER" id="PTHR43708">
    <property type="entry name" value="CONSERVED EXPRESSED OXIDOREDUCTASE (EUROFUNG)"/>
    <property type="match status" value="1"/>
</dbReference>
<dbReference type="InterPro" id="IPR000683">
    <property type="entry name" value="Gfo/Idh/MocA-like_OxRdtase_N"/>
</dbReference>
<feature type="domain" description="GFO/IDH/MocA-like oxidoreductase" evidence="4">
    <location>
        <begin position="140"/>
        <end position="259"/>
    </location>
</feature>
<evidence type="ECO:0000256" key="2">
    <source>
        <dbReference type="ARBA" id="ARBA00023002"/>
    </source>
</evidence>
<dbReference type="GO" id="GO:0016491">
    <property type="term" value="F:oxidoreductase activity"/>
    <property type="evidence" value="ECO:0007669"/>
    <property type="project" value="UniProtKB-KW"/>
</dbReference>
<gene>
    <name evidence="5" type="ORF">TWF106_003342</name>
</gene>
<protein>
    <recommendedName>
        <fullName evidence="7">Gfo/Idh/MocA-like oxidoreductase N-terminal domain-containing protein</fullName>
    </recommendedName>
</protein>
<dbReference type="Gene3D" id="3.30.360.10">
    <property type="entry name" value="Dihydrodipicolinate Reductase, domain 2"/>
    <property type="match status" value="1"/>
</dbReference>
<dbReference type="AlphaFoldDB" id="A0A7C8UX31"/>
<dbReference type="Proteomes" id="UP000472727">
    <property type="component" value="Unassembled WGS sequence"/>
</dbReference>
<dbReference type="SUPFAM" id="SSF51735">
    <property type="entry name" value="NAD(P)-binding Rossmann-fold domains"/>
    <property type="match status" value="1"/>
</dbReference>
<dbReference type="Pfam" id="PF01408">
    <property type="entry name" value="GFO_IDH_MocA"/>
    <property type="match status" value="1"/>
</dbReference>
<evidence type="ECO:0000313" key="6">
    <source>
        <dbReference type="Proteomes" id="UP000472727"/>
    </source>
</evidence>
<dbReference type="InterPro" id="IPR036291">
    <property type="entry name" value="NAD(P)-bd_dom_sf"/>
</dbReference>
<dbReference type="EMBL" id="WIWS01000017">
    <property type="protein sequence ID" value="KAF3224899.1"/>
    <property type="molecule type" value="Genomic_DNA"/>
</dbReference>
<dbReference type="GO" id="GO:0000166">
    <property type="term" value="F:nucleotide binding"/>
    <property type="evidence" value="ECO:0007669"/>
    <property type="project" value="InterPro"/>
</dbReference>
<evidence type="ECO:0000259" key="3">
    <source>
        <dbReference type="Pfam" id="PF01408"/>
    </source>
</evidence>
<organism evidence="5 6">
    <name type="scientific">Orbilia oligospora</name>
    <name type="common">Nematode-trapping fungus</name>
    <name type="synonym">Arthrobotrys oligospora</name>
    <dbReference type="NCBI Taxonomy" id="2813651"/>
    <lineage>
        <taxon>Eukaryota</taxon>
        <taxon>Fungi</taxon>
        <taxon>Dikarya</taxon>
        <taxon>Ascomycota</taxon>
        <taxon>Pezizomycotina</taxon>
        <taxon>Orbiliomycetes</taxon>
        <taxon>Orbiliales</taxon>
        <taxon>Orbiliaceae</taxon>
        <taxon>Orbilia</taxon>
    </lineage>
</organism>
<keyword evidence="2" id="KW-0560">Oxidoreductase</keyword>
<comment type="similarity">
    <text evidence="1">Belongs to the Gfo/Idh/MocA family.</text>
</comment>
<accession>A0A7C8UX31</accession>
<evidence type="ECO:0000256" key="1">
    <source>
        <dbReference type="ARBA" id="ARBA00010928"/>
    </source>
</evidence>